<dbReference type="PROSITE" id="PS00216">
    <property type="entry name" value="SUGAR_TRANSPORT_1"/>
    <property type="match status" value="1"/>
</dbReference>
<dbReference type="GO" id="GO:0022857">
    <property type="term" value="F:transmembrane transporter activity"/>
    <property type="evidence" value="ECO:0007669"/>
    <property type="project" value="InterPro"/>
</dbReference>
<dbReference type="InterPro" id="IPR020846">
    <property type="entry name" value="MFS_dom"/>
</dbReference>
<evidence type="ECO:0000256" key="2">
    <source>
        <dbReference type="ARBA" id="ARBA00022448"/>
    </source>
</evidence>
<feature type="transmembrane region" description="Helical" evidence="7">
    <location>
        <begin position="43"/>
        <end position="69"/>
    </location>
</feature>
<keyword evidence="6 7" id="KW-0472">Membrane</keyword>
<feature type="transmembrane region" description="Helical" evidence="7">
    <location>
        <begin position="81"/>
        <end position="99"/>
    </location>
</feature>
<dbReference type="Pfam" id="PF07690">
    <property type="entry name" value="MFS_1"/>
    <property type="match status" value="2"/>
</dbReference>
<comment type="subcellular location">
    <subcellularLocation>
        <location evidence="1">Cell membrane</location>
        <topology evidence="1">Multi-pass membrane protein</topology>
    </subcellularLocation>
</comment>
<feature type="transmembrane region" description="Helical" evidence="7">
    <location>
        <begin position="364"/>
        <end position="381"/>
    </location>
</feature>
<evidence type="ECO:0000256" key="5">
    <source>
        <dbReference type="ARBA" id="ARBA00022989"/>
    </source>
</evidence>
<dbReference type="InterPro" id="IPR005829">
    <property type="entry name" value="Sugar_transporter_CS"/>
</dbReference>
<evidence type="ECO:0000256" key="1">
    <source>
        <dbReference type="ARBA" id="ARBA00004651"/>
    </source>
</evidence>
<dbReference type="GO" id="GO:0005886">
    <property type="term" value="C:plasma membrane"/>
    <property type="evidence" value="ECO:0007669"/>
    <property type="project" value="UniProtKB-SubCell"/>
</dbReference>
<dbReference type="PROSITE" id="PS50850">
    <property type="entry name" value="MFS"/>
    <property type="match status" value="1"/>
</dbReference>
<dbReference type="OrthoDB" id="9810492at2"/>
<dbReference type="InterPro" id="IPR036259">
    <property type="entry name" value="MFS_trans_sf"/>
</dbReference>
<dbReference type="InterPro" id="IPR011701">
    <property type="entry name" value="MFS"/>
</dbReference>
<dbReference type="EMBL" id="PDEP01000001">
    <property type="protein sequence ID" value="PEN09506.1"/>
    <property type="molecule type" value="Genomic_DNA"/>
</dbReference>
<keyword evidence="10" id="KW-1185">Reference proteome</keyword>
<reference evidence="9 10" key="1">
    <citation type="submission" date="2017-10" db="EMBL/GenBank/DDBJ databases">
        <title>Draft genome of Longimonas halophila.</title>
        <authorList>
            <person name="Goh K.M."/>
            <person name="Shamsir M.S."/>
            <person name="Lim S.W."/>
        </authorList>
    </citation>
    <scope>NUCLEOTIDE SEQUENCE [LARGE SCALE GENOMIC DNA]</scope>
    <source>
        <strain evidence="9 10">KCTC 42399</strain>
    </source>
</reference>
<feature type="transmembrane region" description="Helical" evidence="7">
    <location>
        <begin position="173"/>
        <end position="191"/>
    </location>
</feature>
<dbReference type="InterPro" id="IPR050171">
    <property type="entry name" value="MFS_Transporters"/>
</dbReference>
<protein>
    <submittedName>
        <fullName evidence="9">MFS transporter</fullName>
    </submittedName>
</protein>
<feature type="transmembrane region" description="Helical" evidence="7">
    <location>
        <begin position="321"/>
        <end position="343"/>
    </location>
</feature>
<dbReference type="PANTHER" id="PTHR23517">
    <property type="entry name" value="RESISTANCE PROTEIN MDTM, PUTATIVE-RELATED-RELATED"/>
    <property type="match status" value="1"/>
</dbReference>
<dbReference type="CDD" id="cd17325">
    <property type="entry name" value="MFS_MdtG_SLC18_like"/>
    <property type="match status" value="1"/>
</dbReference>
<feature type="transmembrane region" description="Helical" evidence="7">
    <location>
        <begin position="12"/>
        <end position="31"/>
    </location>
</feature>
<evidence type="ECO:0000259" key="8">
    <source>
        <dbReference type="PROSITE" id="PS50850"/>
    </source>
</evidence>
<evidence type="ECO:0000256" key="7">
    <source>
        <dbReference type="SAM" id="Phobius"/>
    </source>
</evidence>
<evidence type="ECO:0000256" key="3">
    <source>
        <dbReference type="ARBA" id="ARBA00022475"/>
    </source>
</evidence>
<organism evidence="9 10">
    <name type="scientific">Longimonas halophila</name>
    <dbReference type="NCBI Taxonomy" id="1469170"/>
    <lineage>
        <taxon>Bacteria</taxon>
        <taxon>Pseudomonadati</taxon>
        <taxon>Rhodothermota</taxon>
        <taxon>Rhodothermia</taxon>
        <taxon>Rhodothermales</taxon>
        <taxon>Salisaetaceae</taxon>
        <taxon>Longimonas</taxon>
    </lineage>
</organism>
<feature type="domain" description="Major facilitator superfamily (MFS) profile" evidence="8">
    <location>
        <begin position="14"/>
        <end position="409"/>
    </location>
</feature>
<proteinExistence type="predicted"/>
<evidence type="ECO:0000313" key="9">
    <source>
        <dbReference type="EMBL" id="PEN09506.1"/>
    </source>
</evidence>
<keyword evidence="5 7" id="KW-1133">Transmembrane helix</keyword>
<keyword evidence="3" id="KW-1003">Cell membrane</keyword>
<comment type="caution">
    <text evidence="9">The sequence shown here is derived from an EMBL/GenBank/DDBJ whole genome shotgun (WGS) entry which is preliminary data.</text>
</comment>
<accession>A0A2H3NTF8</accession>
<name>A0A2H3NTF8_9BACT</name>
<gene>
    <name evidence="9" type="ORF">CRI93_01895</name>
</gene>
<dbReference type="PANTHER" id="PTHR23517:SF3">
    <property type="entry name" value="INTEGRAL MEMBRANE TRANSPORT PROTEIN"/>
    <property type="match status" value="1"/>
</dbReference>
<dbReference type="SUPFAM" id="SSF103473">
    <property type="entry name" value="MFS general substrate transporter"/>
    <property type="match status" value="1"/>
</dbReference>
<dbReference type="Gene3D" id="1.20.1250.20">
    <property type="entry name" value="MFS general substrate transporter like domains"/>
    <property type="match status" value="2"/>
</dbReference>
<dbReference type="Proteomes" id="UP000221024">
    <property type="component" value="Unassembled WGS sequence"/>
</dbReference>
<dbReference type="RefSeq" id="WP_098060904.1">
    <property type="nucleotide sequence ID" value="NZ_PDEP01000001.1"/>
</dbReference>
<feature type="transmembrane region" description="Helical" evidence="7">
    <location>
        <begin position="297"/>
        <end position="315"/>
    </location>
</feature>
<sequence length="423" mass="45790">MDTVKQGIRTNWKQFALQIVTVFAVGLTMGAERNVVPIMGEELFGVTSFLVIGSFVVSFGIVKAVLNLYSGKWADVYGRKPVLIAGWLSALPIPFLLIYAPSWWWVAAGNVLLGVNQGVAWSMSMTSKIELATPEERGLAAGIDEAFGYTGVAIGAWLTGVIATHYTLRPEPFYFLAGVIVVALLIALFLIQETLPYAQPEAAREAERDDARTDADLPFWEIVKRATYKDLTLFAAAQAGHVENFVDTLVWIAFPLFLIGQGLDPAQVGVVVGIHSGAYFLQVYTGRLGDQIGRKPPIVAGFFLAGAGIAGMMWVDSYAGWMLFSGLSGIGMALHYPNLISVASDAAHPLWRSTGLGVYRMWRDLGYAVGAVLIGITVDVFSIEAAFYGTAAAMFISGAYVVWRMEETHPVFGTHASSERLSA</sequence>
<evidence type="ECO:0000313" key="10">
    <source>
        <dbReference type="Proteomes" id="UP000221024"/>
    </source>
</evidence>
<dbReference type="AlphaFoldDB" id="A0A2H3NTF8"/>
<evidence type="ECO:0000256" key="4">
    <source>
        <dbReference type="ARBA" id="ARBA00022692"/>
    </source>
</evidence>
<keyword evidence="4 7" id="KW-0812">Transmembrane</keyword>
<keyword evidence="2" id="KW-0813">Transport</keyword>
<feature type="transmembrane region" description="Helical" evidence="7">
    <location>
        <begin position="146"/>
        <end position="167"/>
    </location>
</feature>
<evidence type="ECO:0000256" key="6">
    <source>
        <dbReference type="ARBA" id="ARBA00023136"/>
    </source>
</evidence>